<dbReference type="InterPro" id="IPR006148">
    <property type="entry name" value="Glc/Gal-6P_isomerase"/>
</dbReference>
<evidence type="ECO:0000313" key="10">
    <source>
        <dbReference type="Proteomes" id="UP000054742"/>
    </source>
</evidence>
<evidence type="ECO:0000313" key="9">
    <source>
        <dbReference type="EMBL" id="KTC86649.1"/>
    </source>
</evidence>
<evidence type="ECO:0000256" key="2">
    <source>
        <dbReference type="ARBA" id="ARBA00002681"/>
    </source>
</evidence>
<dbReference type="PANTHER" id="PTHR11054">
    <property type="entry name" value="6-PHOSPHOGLUCONOLACTONASE"/>
    <property type="match status" value="1"/>
</dbReference>
<dbReference type="InterPro" id="IPR039104">
    <property type="entry name" value="6PGL"/>
</dbReference>
<dbReference type="PATRIC" id="fig|29422.6.peg.620"/>
<evidence type="ECO:0000256" key="6">
    <source>
        <dbReference type="ARBA" id="ARBA00020337"/>
    </source>
</evidence>
<dbReference type="RefSeq" id="WP_058440682.1">
    <property type="nucleotide sequence ID" value="NZ_CAAAHU010000007.1"/>
</dbReference>
<evidence type="ECO:0000259" key="8">
    <source>
        <dbReference type="Pfam" id="PF01182"/>
    </source>
</evidence>
<dbReference type="Pfam" id="PF01182">
    <property type="entry name" value="Glucosamine_iso"/>
    <property type="match status" value="1"/>
</dbReference>
<organism evidence="9 10">
    <name type="scientific">Legionella brunensis</name>
    <dbReference type="NCBI Taxonomy" id="29422"/>
    <lineage>
        <taxon>Bacteria</taxon>
        <taxon>Pseudomonadati</taxon>
        <taxon>Pseudomonadota</taxon>
        <taxon>Gammaproteobacteria</taxon>
        <taxon>Legionellales</taxon>
        <taxon>Legionellaceae</taxon>
        <taxon>Legionella</taxon>
    </lineage>
</organism>
<dbReference type="SUPFAM" id="SSF100950">
    <property type="entry name" value="NagB/RpiA/CoA transferase-like"/>
    <property type="match status" value="1"/>
</dbReference>
<dbReference type="OrthoDB" id="9810967at2"/>
<dbReference type="UniPathway" id="UPA00115">
    <property type="reaction ID" value="UER00409"/>
</dbReference>
<dbReference type="Proteomes" id="UP000054742">
    <property type="component" value="Unassembled WGS sequence"/>
</dbReference>
<dbReference type="GO" id="GO:0017057">
    <property type="term" value="F:6-phosphogluconolactonase activity"/>
    <property type="evidence" value="ECO:0007669"/>
    <property type="project" value="UniProtKB-UniRule"/>
</dbReference>
<gene>
    <name evidence="7" type="primary">pgl</name>
    <name evidence="9" type="ORF">Lbru_0590</name>
</gene>
<dbReference type="NCBIfam" id="TIGR01198">
    <property type="entry name" value="pgl"/>
    <property type="match status" value="1"/>
</dbReference>
<proteinExistence type="inferred from homology"/>
<keyword evidence="7" id="KW-0378">Hydrolase</keyword>
<reference evidence="9 10" key="1">
    <citation type="submission" date="2015-11" db="EMBL/GenBank/DDBJ databases">
        <title>Genomic analysis of 38 Legionella species identifies large and diverse effector repertoires.</title>
        <authorList>
            <person name="Burstein D."/>
            <person name="Amaro F."/>
            <person name="Zusman T."/>
            <person name="Lifshitz Z."/>
            <person name="Cohen O."/>
            <person name="Gilbert J.A."/>
            <person name="Pupko T."/>
            <person name="Shuman H.A."/>
            <person name="Segal G."/>
        </authorList>
    </citation>
    <scope>NUCLEOTIDE SEQUENCE [LARGE SCALE GENOMIC DNA]</scope>
    <source>
        <strain evidence="9 10">ATCC 43878</strain>
    </source>
</reference>
<dbReference type="AlphaFoldDB" id="A0A0W0STT6"/>
<evidence type="ECO:0000256" key="1">
    <source>
        <dbReference type="ARBA" id="ARBA00000832"/>
    </source>
</evidence>
<evidence type="ECO:0000256" key="5">
    <source>
        <dbReference type="ARBA" id="ARBA00013198"/>
    </source>
</evidence>
<comment type="function">
    <text evidence="2 7">Hydrolysis of 6-phosphogluconolactone to 6-phosphogluconate.</text>
</comment>
<evidence type="ECO:0000256" key="3">
    <source>
        <dbReference type="ARBA" id="ARBA00004961"/>
    </source>
</evidence>
<evidence type="ECO:0000256" key="7">
    <source>
        <dbReference type="RuleBase" id="RU365095"/>
    </source>
</evidence>
<sequence>MQIHQFNDVHQLNQHFAQQIATLLTDAIRQRGKAFLAVSGGKTPLGLFKRLAQTNLDWRNVTITLTDERWLNPLDKDSNEYLVKENLLQDKAAKATFISLYSTADDHCCDEIETRLAVLPTFDVVILGMGEDGHTASLFPCSTEIYSGLADTSSAVLMVNPTSAPYRRISLSKTRLLNSRIIFLHLVGKNKMAALNKALAGSNLFEMPIRAFLHHPTTDIQIMFAPEEVTNASSYQENY</sequence>
<dbReference type="EC" id="3.1.1.31" evidence="5 7"/>
<accession>A0A0W0STT6</accession>
<dbReference type="STRING" id="29422.Lbru_0590"/>
<evidence type="ECO:0000256" key="4">
    <source>
        <dbReference type="ARBA" id="ARBA00010662"/>
    </source>
</evidence>
<dbReference type="PANTHER" id="PTHR11054:SF0">
    <property type="entry name" value="6-PHOSPHOGLUCONOLACTONASE"/>
    <property type="match status" value="1"/>
</dbReference>
<keyword evidence="10" id="KW-1185">Reference proteome</keyword>
<name>A0A0W0STT6_9GAMM</name>
<comment type="similarity">
    <text evidence="4 7">Belongs to the glucosamine/galactosamine-6-phosphate isomerase family. 6-phosphogluconolactonase subfamily.</text>
</comment>
<dbReference type="Gene3D" id="3.40.50.1360">
    <property type="match status" value="1"/>
</dbReference>
<dbReference type="InterPro" id="IPR037171">
    <property type="entry name" value="NagB/RpiA_transferase-like"/>
</dbReference>
<dbReference type="CDD" id="cd01400">
    <property type="entry name" value="6PGL"/>
    <property type="match status" value="1"/>
</dbReference>
<dbReference type="InterPro" id="IPR005900">
    <property type="entry name" value="6-phosphogluconolactonase_DevB"/>
</dbReference>
<comment type="catalytic activity">
    <reaction evidence="1 7">
        <text>6-phospho-D-glucono-1,5-lactone + H2O = 6-phospho-D-gluconate + H(+)</text>
        <dbReference type="Rhea" id="RHEA:12556"/>
        <dbReference type="ChEBI" id="CHEBI:15377"/>
        <dbReference type="ChEBI" id="CHEBI:15378"/>
        <dbReference type="ChEBI" id="CHEBI:57955"/>
        <dbReference type="ChEBI" id="CHEBI:58759"/>
        <dbReference type="EC" id="3.1.1.31"/>
    </reaction>
</comment>
<dbReference type="EMBL" id="LNXV01000004">
    <property type="protein sequence ID" value="KTC86649.1"/>
    <property type="molecule type" value="Genomic_DNA"/>
</dbReference>
<feature type="domain" description="Glucosamine/galactosamine-6-phosphate isomerase" evidence="8">
    <location>
        <begin position="8"/>
        <end position="213"/>
    </location>
</feature>
<dbReference type="GO" id="GO:0005975">
    <property type="term" value="P:carbohydrate metabolic process"/>
    <property type="evidence" value="ECO:0007669"/>
    <property type="project" value="UniProtKB-UniRule"/>
</dbReference>
<comment type="pathway">
    <text evidence="3 7">Carbohydrate degradation; pentose phosphate pathway; D-ribulose 5-phosphate from D-glucose 6-phosphate (oxidative stage): step 2/3.</text>
</comment>
<protein>
    <recommendedName>
        <fullName evidence="6 7">6-phosphogluconolactonase</fullName>
        <shortName evidence="7">6PGL</shortName>
        <ecNumber evidence="5 7">3.1.1.31</ecNumber>
    </recommendedName>
</protein>
<comment type="caution">
    <text evidence="9">The sequence shown here is derived from an EMBL/GenBank/DDBJ whole genome shotgun (WGS) entry which is preliminary data.</text>
</comment>
<dbReference type="GO" id="GO:0006098">
    <property type="term" value="P:pentose-phosphate shunt"/>
    <property type="evidence" value="ECO:0007669"/>
    <property type="project" value="UniProtKB-UniPathway"/>
</dbReference>